<feature type="compositionally biased region" description="Pro residues" evidence="1">
    <location>
        <begin position="30"/>
        <end position="43"/>
    </location>
</feature>
<protein>
    <submittedName>
        <fullName evidence="3">DUF317 domain-containing protein</fullName>
    </submittedName>
</protein>
<keyword evidence="4" id="KW-1185">Reference proteome</keyword>
<dbReference type="RefSeq" id="WP_330797090.1">
    <property type="nucleotide sequence ID" value="NZ_JAZEWV010000014.1"/>
</dbReference>
<evidence type="ECO:0000313" key="4">
    <source>
        <dbReference type="Proteomes" id="UP001344658"/>
    </source>
</evidence>
<dbReference type="EMBL" id="JAZEWV010000014">
    <property type="protein sequence ID" value="MEE4543988.1"/>
    <property type="molecule type" value="Genomic_DNA"/>
</dbReference>
<organism evidence="3 4">
    <name type="scientific">Actinacidiphila polyblastidii</name>
    <dbReference type="NCBI Taxonomy" id="3110430"/>
    <lineage>
        <taxon>Bacteria</taxon>
        <taxon>Bacillati</taxon>
        <taxon>Actinomycetota</taxon>
        <taxon>Actinomycetes</taxon>
        <taxon>Kitasatosporales</taxon>
        <taxon>Streptomycetaceae</taxon>
        <taxon>Actinacidiphila</taxon>
    </lineage>
</organism>
<feature type="domain" description="DUF317" evidence="2">
    <location>
        <begin position="203"/>
        <end position="254"/>
    </location>
</feature>
<reference evidence="3 4" key="1">
    <citation type="submission" date="2023-12" db="EMBL/GenBank/DDBJ databases">
        <title>Streptomyces sp. V4-01.</title>
        <authorList>
            <person name="Somphong A."/>
            <person name="Phongsopitanun W."/>
        </authorList>
    </citation>
    <scope>NUCLEOTIDE SEQUENCE [LARGE SCALE GENOMIC DNA]</scope>
    <source>
        <strain evidence="3 4">V4-01</strain>
    </source>
</reference>
<feature type="region of interest" description="Disordered" evidence="1">
    <location>
        <begin position="1"/>
        <end position="47"/>
    </location>
</feature>
<gene>
    <name evidence="3" type="ORF">V2S66_18680</name>
</gene>
<dbReference type="InterPro" id="IPR005523">
    <property type="entry name" value="DUF317_SPDY"/>
</dbReference>
<dbReference type="Pfam" id="PF03771">
    <property type="entry name" value="SPDY"/>
    <property type="match status" value="2"/>
</dbReference>
<proteinExistence type="predicted"/>
<feature type="domain" description="DUF317" evidence="2">
    <location>
        <begin position="89"/>
        <end position="154"/>
    </location>
</feature>
<evidence type="ECO:0000313" key="3">
    <source>
        <dbReference type="EMBL" id="MEE4543988.1"/>
    </source>
</evidence>
<name>A0ABU7PE61_9ACTN</name>
<feature type="region of interest" description="Disordered" evidence="1">
    <location>
        <begin position="252"/>
        <end position="273"/>
    </location>
</feature>
<dbReference type="Proteomes" id="UP001344658">
    <property type="component" value="Unassembled WGS sequence"/>
</dbReference>
<accession>A0ABU7PE61</accession>
<evidence type="ECO:0000259" key="2">
    <source>
        <dbReference type="Pfam" id="PF03771"/>
    </source>
</evidence>
<sequence>MAAAHPAPRPHPARPAARGRRRQLSTNPDTPEPPLPASRPPNGPARFLVSPRYLAGDDGTLADHVTDTLTRNGWTGWTTAQQTLLLAAPGQLVSAEWVLPDQPMLLGDLPVAWRVSARSAPDRRRVSWNAYLTSGLPGEAVADLALAADASPDPTARWHAHGTVVDELLGAGWSPDVTYPDSTVWDPHLVACLTLRTLPEGIWDEDPTPHLPGWQAWAEPQRGAGYLWCAAFSHSTPHDLVAAFAAALTDPRPVTRHGPPDPATRPLTTVTTV</sequence>
<evidence type="ECO:0000256" key="1">
    <source>
        <dbReference type="SAM" id="MobiDB-lite"/>
    </source>
</evidence>
<comment type="caution">
    <text evidence="3">The sequence shown here is derived from an EMBL/GenBank/DDBJ whole genome shotgun (WGS) entry which is preliminary data.</text>
</comment>